<evidence type="ECO:0000259" key="6">
    <source>
        <dbReference type="PROSITE" id="PS51387"/>
    </source>
</evidence>
<evidence type="ECO:0000313" key="7">
    <source>
        <dbReference type="EMBL" id="TXL61415.1"/>
    </source>
</evidence>
<keyword evidence="8" id="KW-1185">Reference proteome</keyword>
<comment type="caution">
    <text evidence="7">The sequence shown here is derived from an EMBL/GenBank/DDBJ whole genome shotgun (WGS) entry which is preliminary data.</text>
</comment>
<dbReference type="GO" id="GO:0071949">
    <property type="term" value="F:FAD binding"/>
    <property type="evidence" value="ECO:0007669"/>
    <property type="project" value="InterPro"/>
</dbReference>
<dbReference type="InterPro" id="IPR016169">
    <property type="entry name" value="FAD-bd_PCMH_sub2"/>
</dbReference>
<keyword evidence="3" id="KW-0285">Flavoprotein</keyword>
<organism evidence="7 8">
    <name type="scientific">Aeromicrobium terrae</name>
    <dbReference type="NCBI Taxonomy" id="2498846"/>
    <lineage>
        <taxon>Bacteria</taxon>
        <taxon>Bacillati</taxon>
        <taxon>Actinomycetota</taxon>
        <taxon>Actinomycetes</taxon>
        <taxon>Propionibacteriales</taxon>
        <taxon>Nocardioidaceae</taxon>
        <taxon>Aeromicrobium</taxon>
    </lineage>
</organism>
<comment type="similarity">
    <text evidence="2">Belongs to the oxygen-dependent FAD-linked oxidoreductase family.</text>
</comment>
<dbReference type="PANTHER" id="PTHR42973">
    <property type="entry name" value="BINDING OXIDOREDUCTASE, PUTATIVE (AFU_ORTHOLOGUE AFUA_1G17690)-RELATED"/>
    <property type="match status" value="1"/>
</dbReference>
<sequence length="450" mass="47019">MTTAPTLVLPQGFGGDVIAPGSPEYDDATRTLFATGSPRYVLRPRSTGDVQAAVRLAAASGLALSVRGGGHSFPGFGTNDDGIVIDLRHLDDVEVVDAELHVVRVGGGATWGQVADTLAEHGIGFSSGDTRSVGVGGLTLSGGIGWKVRKHGLALDNLVGAEVVTADGAVLHTSEDEHPNLFWALRGGGGNVGVVTAFELVAHPTTDVFHGHITFPAAETEQVLQGWAAYQHDASEDLTSMVVLANPMTGGPEAPVEVHVVVDTDHNALAAEILEPIHRLGTVLEDHVGLTPYADVLVDGPVPPPGLQFVSRNAFVGHESTPDALRILAESTRQPGSPVVAVRTLGGAVARVEADATAYAHRQAELMVASMTVGPPPVVAAALPGLDAFWARLAPHTDGAYANFLSGTREEDVAAVYPEETRRWLAAVKRRYDPDNLFAANHNVRPTTGA</sequence>
<dbReference type="InterPro" id="IPR016166">
    <property type="entry name" value="FAD-bd_PCMH"/>
</dbReference>
<dbReference type="InterPro" id="IPR016167">
    <property type="entry name" value="FAD-bd_PCMH_sub1"/>
</dbReference>
<evidence type="ECO:0000256" key="5">
    <source>
        <dbReference type="ARBA" id="ARBA00023002"/>
    </source>
</evidence>
<reference evidence="7 8" key="1">
    <citation type="submission" date="2019-06" db="EMBL/GenBank/DDBJ databases">
        <title>Aeromicrobium sp. nov., isolated from a maize field.</title>
        <authorList>
            <person name="Lin S.-Y."/>
            <person name="Tsai C.-F."/>
            <person name="Young C.-C."/>
        </authorList>
    </citation>
    <scope>NUCLEOTIDE SEQUENCE [LARGE SCALE GENOMIC DNA]</scope>
    <source>
        <strain evidence="7 8">CC-CFT486</strain>
    </source>
</reference>
<dbReference type="Gene3D" id="3.40.462.20">
    <property type="match status" value="1"/>
</dbReference>
<dbReference type="PROSITE" id="PS51387">
    <property type="entry name" value="FAD_PCMH"/>
    <property type="match status" value="1"/>
</dbReference>
<dbReference type="EMBL" id="VDUX01000003">
    <property type="protein sequence ID" value="TXL61415.1"/>
    <property type="molecule type" value="Genomic_DNA"/>
</dbReference>
<protein>
    <submittedName>
        <fullName evidence="7">FAD-dependent oxidoreductase</fullName>
    </submittedName>
</protein>
<dbReference type="PROSITE" id="PS00862">
    <property type="entry name" value="OX2_COVAL_FAD"/>
    <property type="match status" value="1"/>
</dbReference>
<gene>
    <name evidence="7" type="ORF">FHP06_08280</name>
</gene>
<dbReference type="InterPro" id="IPR006093">
    <property type="entry name" value="Oxy_OxRdtase_FAD_BS"/>
</dbReference>
<dbReference type="Proteomes" id="UP000321571">
    <property type="component" value="Unassembled WGS sequence"/>
</dbReference>
<dbReference type="SUPFAM" id="SSF56176">
    <property type="entry name" value="FAD-binding/transporter-associated domain-like"/>
    <property type="match status" value="1"/>
</dbReference>
<keyword evidence="4" id="KW-0274">FAD</keyword>
<evidence type="ECO:0000256" key="2">
    <source>
        <dbReference type="ARBA" id="ARBA00005466"/>
    </source>
</evidence>
<proteinExistence type="inferred from homology"/>
<evidence type="ECO:0000256" key="1">
    <source>
        <dbReference type="ARBA" id="ARBA00001974"/>
    </source>
</evidence>
<name>A0A5C8NKM1_9ACTN</name>
<accession>A0A5C8NKM1</accession>
<dbReference type="InterPro" id="IPR012951">
    <property type="entry name" value="BBE"/>
</dbReference>
<dbReference type="RefSeq" id="WP_147685669.1">
    <property type="nucleotide sequence ID" value="NZ_VDUX01000003.1"/>
</dbReference>
<dbReference type="GO" id="GO:0016491">
    <property type="term" value="F:oxidoreductase activity"/>
    <property type="evidence" value="ECO:0007669"/>
    <property type="project" value="UniProtKB-KW"/>
</dbReference>
<dbReference type="Pfam" id="PF08031">
    <property type="entry name" value="BBE"/>
    <property type="match status" value="1"/>
</dbReference>
<feature type="domain" description="FAD-binding PCMH-type" evidence="6">
    <location>
        <begin position="33"/>
        <end position="205"/>
    </location>
</feature>
<dbReference type="Gene3D" id="3.30.465.10">
    <property type="match status" value="1"/>
</dbReference>
<dbReference type="InterPro" id="IPR006094">
    <property type="entry name" value="Oxid_FAD_bind_N"/>
</dbReference>
<dbReference type="InterPro" id="IPR050416">
    <property type="entry name" value="FAD-linked_Oxidoreductase"/>
</dbReference>
<dbReference type="AlphaFoldDB" id="A0A5C8NKM1"/>
<dbReference type="InterPro" id="IPR036318">
    <property type="entry name" value="FAD-bd_PCMH-like_sf"/>
</dbReference>
<dbReference type="OrthoDB" id="3682986at2"/>
<dbReference type="PANTHER" id="PTHR42973:SF39">
    <property type="entry name" value="FAD-BINDING PCMH-TYPE DOMAIN-CONTAINING PROTEIN"/>
    <property type="match status" value="1"/>
</dbReference>
<evidence type="ECO:0000313" key="8">
    <source>
        <dbReference type="Proteomes" id="UP000321571"/>
    </source>
</evidence>
<dbReference type="Gene3D" id="3.30.43.10">
    <property type="entry name" value="Uridine Diphospho-n-acetylenolpyruvylglucosamine Reductase, domain 2"/>
    <property type="match status" value="1"/>
</dbReference>
<evidence type="ECO:0000256" key="3">
    <source>
        <dbReference type="ARBA" id="ARBA00022630"/>
    </source>
</evidence>
<dbReference type="Pfam" id="PF01565">
    <property type="entry name" value="FAD_binding_4"/>
    <property type="match status" value="1"/>
</dbReference>
<evidence type="ECO:0000256" key="4">
    <source>
        <dbReference type="ARBA" id="ARBA00022827"/>
    </source>
</evidence>
<comment type="cofactor">
    <cofactor evidence="1">
        <name>FAD</name>
        <dbReference type="ChEBI" id="CHEBI:57692"/>
    </cofactor>
</comment>
<keyword evidence="5" id="KW-0560">Oxidoreductase</keyword>